<reference evidence="1 2" key="1">
    <citation type="submission" date="2018-09" db="EMBL/GenBank/DDBJ databases">
        <authorList>
            <person name="Wang Z."/>
        </authorList>
    </citation>
    <scope>NUCLEOTIDE SEQUENCE [LARGE SCALE GENOMIC DNA]</scope>
    <source>
        <strain evidence="1 2">ALS 81</strain>
    </source>
</reference>
<proteinExistence type="predicted"/>
<gene>
    <name evidence="1" type="ORF">DBZ36_09675</name>
</gene>
<keyword evidence="2" id="KW-1185">Reference proteome</keyword>
<protein>
    <recommendedName>
        <fullName evidence="3">PilZ domain-containing protein</fullName>
    </recommendedName>
</protein>
<organism evidence="1 2">
    <name type="scientific">Alginatibacterium sediminis</name>
    <dbReference type="NCBI Taxonomy" id="2164068"/>
    <lineage>
        <taxon>Bacteria</taxon>
        <taxon>Pseudomonadati</taxon>
        <taxon>Pseudomonadota</taxon>
        <taxon>Gammaproteobacteria</taxon>
        <taxon>Alteromonadales</taxon>
        <taxon>Alteromonadaceae</taxon>
        <taxon>Alginatibacterium</taxon>
    </lineage>
</organism>
<sequence>MAGDDRRNYYRVAYPVRLVQLLVQMANRKIDTIHRVSQSRQKKPEAKAHSFLPIMYFGDHRFPVLDLSEGGFRVQWRSSAEDMPMEHKRVIGKIVFHRDLVKLIDYLPEGSVDILHELVGVYGKDLPEHQFEARIVRKIQNKRDPYPQICFQFTRSTRIPTRLIRQQDKAMIKLFQEQYLDRVRERRRSFVESQNQSGD</sequence>
<dbReference type="AlphaFoldDB" id="A0A420EDB4"/>
<evidence type="ECO:0008006" key="3">
    <source>
        <dbReference type="Google" id="ProtNLM"/>
    </source>
</evidence>
<dbReference type="EMBL" id="RAQO01000005">
    <property type="protein sequence ID" value="RKF18663.1"/>
    <property type="molecule type" value="Genomic_DNA"/>
</dbReference>
<comment type="caution">
    <text evidence="1">The sequence shown here is derived from an EMBL/GenBank/DDBJ whole genome shotgun (WGS) entry which is preliminary data.</text>
</comment>
<evidence type="ECO:0000313" key="2">
    <source>
        <dbReference type="Proteomes" id="UP000286482"/>
    </source>
</evidence>
<name>A0A420EDB4_9ALTE</name>
<evidence type="ECO:0000313" key="1">
    <source>
        <dbReference type="EMBL" id="RKF18663.1"/>
    </source>
</evidence>
<dbReference type="Proteomes" id="UP000286482">
    <property type="component" value="Unassembled WGS sequence"/>
</dbReference>
<dbReference type="OrthoDB" id="6382676at2"/>
<accession>A0A420EDB4</accession>
<dbReference type="RefSeq" id="WP_120354742.1">
    <property type="nucleotide sequence ID" value="NZ_RAQO01000005.1"/>
</dbReference>